<feature type="transmembrane region" description="Helical" evidence="2">
    <location>
        <begin position="178"/>
        <end position="196"/>
    </location>
</feature>
<keyword evidence="2" id="KW-0812">Transmembrane</keyword>
<name>A0A5N5VYR2_STRMB</name>
<feature type="transmembrane region" description="Helical" evidence="2">
    <location>
        <begin position="202"/>
        <end position="221"/>
    </location>
</feature>
<evidence type="ECO:0000256" key="2">
    <source>
        <dbReference type="SAM" id="Phobius"/>
    </source>
</evidence>
<feature type="transmembrane region" description="Helical" evidence="2">
    <location>
        <begin position="23"/>
        <end position="43"/>
    </location>
</feature>
<dbReference type="RefSeq" id="WP_004943977.1">
    <property type="nucleotide sequence ID" value="NZ_JBFADJ010000068.1"/>
</dbReference>
<feature type="transmembrane region" description="Helical" evidence="2">
    <location>
        <begin position="105"/>
        <end position="123"/>
    </location>
</feature>
<dbReference type="GO" id="GO:0016020">
    <property type="term" value="C:membrane"/>
    <property type="evidence" value="ECO:0007669"/>
    <property type="project" value="TreeGrafter"/>
</dbReference>
<feature type="transmembrane region" description="Helical" evidence="2">
    <location>
        <begin position="151"/>
        <end position="171"/>
    </location>
</feature>
<dbReference type="InterPro" id="IPR050879">
    <property type="entry name" value="Acyltransferase_3"/>
</dbReference>
<dbReference type="EMBL" id="VOKX01000117">
    <property type="protein sequence ID" value="KAB7834035.1"/>
    <property type="molecule type" value="Genomic_DNA"/>
</dbReference>
<keyword evidence="2" id="KW-1133">Transmembrane helix</keyword>
<keyword evidence="5" id="KW-1185">Reference proteome</keyword>
<keyword evidence="2" id="KW-0472">Membrane</keyword>
<feature type="transmembrane region" description="Helical" evidence="2">
    <location>
        <begin position="288"/>
        <end position="306"/>
    </location>
</feature>
<dbReference type="Proteomes" id="UP000327000">
    <property type="component" value="Unassembled WGS sequence"/>
</dbReference>
<feature type="transmembrane region" description="Helical" evidence="2">
    <location>
        <begin position="264"/>
        <end position="281"/>
    </location>
</feature>
<evidence type="ECO:0000313" key="4">
    <source>
        <dbReference type="EMBL" id="KAB7834035.1"/>
    </source>
</evidence>
<comment type="caution">
    <text evidence="4">The sequence shown here is derived from an EMBL/GenBank/DDBJ whole genome shotgun (WGS) entry which is preliminary data.</text>
</comment>
<feature type="domain" description="Acyltransferase 3" evidence="3">
    <location>
        <begin position="26"/>
        <end position="339"/>
    </location>
</feature>
<dbReference type="OrthoDB" id="9807745at2"/>
<evidence type="ECO:0000259" key="3">
    <source>
        <dbReference type="Pfam" id="PF01757"/>
    </source>
</evidence>
<dbReference type="PANTHER" id="PTHR23028">
    <property type="entry name" value="ACETYLTRANSFERASE"/>
    <property type="match status" value="1"/>
</dbReference>
<gene>
    <name evidence="4" type="ORF">FRZ00_30690</name>
</gene>
<keyword evidence="4" id="KW-0012">Acyltransferase</keyword>
<dbReference type="AlphaFoldDB" id="A0A5N5VYR2"/>
<feature type="transmembrane region" description="Helical" evidence="2">
    <location>
        <begin position="63"/>
        <end position="84"/>
    </location>
</feature>
<feature type="transmembrane region" description="Helical" evidence="2">
    <location>
        <begin position="228"/>
        <end position="244"/>
    </location>
</feature>
<dbReference type="InterPro" id="IPR002656">
    <property type="entry name" value="Acyl_transf_3_dom"/>
</dbReference>
<reference evidence="4 5" key="1">
    <citation type="journal article" date="2019" name="Microb. Cell Fact.">
        <title>Exploring novel herbicidin analogues by transcriptional regulator overexpression and MS/MS molecular networking.</title>
        <authorList>
            <person name="Shi Y."/>
            <person name="Gu R."/>
            <person name="Li Y."/>
            <person name="Wang X."/>
            <person name="Ren W."/>
            <person name="Li X."/>
            <person name="Wang L."/>
            <person name="Xie Y."/>
            <person name="Hong B."/>
        </authorList>
    </citation>
    <scope>NUCLEOTIDE SEQUENCE [LARGE SCALE GENOMIC DNA]</scope>
    <source>
        <strain evidence="4 5">US-43</strain>
    </source>
</reference>
<dbReference type="Pfam" id="PF01757">
    <property type="entry name" value="Acyl_transf_3"/>
    <property type="match status" value="1"/>
</dbReference>
<evidence type="ECO:0000256" key="1">
    <source>
        <dbReference type="SAM" id="MobiDB-lite"/>
    </source>
</evidence>
<feature type="transmembrane region" description="Helical" evidence="2">
    <location>
        <begin position="318"/>
        <end position="342"/>
    </location>
</feature>
<dbReference type="GO" id="GO:0016747">
    <property type="term" value="F:acyltransferase activity, transferring groups other than amino-acyl groups"/>
    <property type="evidence" value="ECO:0007669"/>
    <property type="project" value="InterPro"/>
</dbReference>
<dbReference type="GO" id="GO:0009103">
    <property type="term" value="P:lipopolysaccharide biosynthetic process"/>
    <property type="evidence" value="ECO:0007669"/>
    <property type="project" value="TreeGrafter"/>
</dbReference>
<accession>A0A5N5VYR2</accession>
<feature type="region of interest" description="Disordered" evidence="1">
    <location>
        <begin position="361"/>
        <end position="407"/>
    </location>
</feature>
<sequence>MRFARRGELDGAPLAVRRPAPRLAVLDGLRLVAALMVVVFHYTALRGGWDQHPDKVFPVLRTVTRYGFVGVEVFFLISGFVICMSTWGRSLGDFVVSRVSRIYPAYWFAVLLTAGVITLWPQVRSVENWDVVLTNLTMVQEAFGVWDVDGVYWTLFIELKFYVLFAIVVATGVTYRKCVLFCGVWTVAAVVAPQSGSKLLEMWAPTLYTPYFVAGIAFYLMHRFKPTALLWAIVTVSLLIALHGVPKRVADNTNNSIPTWPAKLMVFAAFVIMALIALGYFDRIQWRWLTTAGALTYPLYLIHQYIGMTVIHGLRSHIPPYPLVAGLIAVMLTAAWLIHRCVERPVGKRLRRAMQQGMEEMRRNSTVPALRTPDPQSGLTILQEPRHPKPFEPAESGRVGAGTGDGG</sequence>
<keyword evidence="4" id="KW-0808">Transferase</keyword>
<evidence type="ECO:0000313" key="5">
    <source>
        <dbReference type="Proteomes" id="UP000327000"/>
    </source>
</evidence>
<protein>
    <submittedName>
        <fullName evidence="4">Acyltransferase</fullName>
    </submittedName>
</protein>
<dbReference type="PANTHER" id="PTHR23028:SF53">
    <property type="entry name" value="ACYL_TRANSF_3 DOMAIN-CONTAINING PROTEIN"/>
    <property type="match status" value="1"/>
</dbReference>
<organism evidence="4 5">
    <name type="scientific">Streptomyces mobaraensis</name>
    <name type="common">Streptoverticillium mobaraense</name>
    <dbReference type="NCBI Taxonomy" id="35621"/>
    <lineage>
        <taxon>Bacteria</taxon>
        <taxon>Bacillati</taxon>
        <taxon>Actinomycetota</taxon>
        <taxon>Actinomycetes</taxon>
        <taxon>Kitasatosporales</taxon>
        <taxon>Streptomycetaceae</taxon>
        <taxon>Streptomyces</taxon>
    </lineage>
</organism>
<proteinExistence type="predicted"/>